<proteinExistence type="predicted"/>
<name>A0ABW5ZN06_9BACL</name>
<protein>
    <submittedName>
        <fullName evidence="1">Uncharacterized protein</fullName>
    </submittedName>
</protein>
<evidence type="ECO:0000313" key="1">
    <source>
        <dbReference type="EMBL" id="MFD2913855.1"/>
    </source>
</evidence>
<reference evidence="2" key="1">
    <citation type="journal article" date="2019" name="Int. J. Syst. Evol. Microbiol.">
        <title>The Global Catalogue of Microorganisms (GCM) 10K type strain sequencing project: providing services to taxonomists for standard genome sequencing and annotation.</title>
        <authorList>
            <consortium name="The Broad Institute Genomics Platform"/>
            <consortium name="The Broad Institute Genome Sequencing Center for Infectious Disease"/>
            <person name="Wu L."/>
            <person name="Ma J."/>
        </authorList>
    </citation>
    <scope>NUCLEOTIDE SEQUENCE [LARGE SCALE GENOMIC DNA]</scope>
    <source>
        <strain evidence="2">KCTC 13528</strain>
    </source>
</reference>
<comment type="caution">
    <text evidence="1">The sequence shown here is derived from an EMBL/GenBank/DDBJ whole genome shotgun (WGS) entry which is preliminary data.</text>
</comment>
<keyword evidence="2" id="KW-1185">Reference proteome</keyword>
<accession>A0ABW5ZN06</accession>
<dbReference type="RefSeq" id="WP_204730259.1">
    <property type="nucleotide sequence ID" value="NZ_JAFBDK010000015.1"/>
</dbReference>
<dbReference type="Proteomes" id="UP001597561">
    <property type="component" value="Unassembled WGS sequence"/>
</dbReference>
<sequence length="53" mass="6531">MKRNRDELLRVDQPEETVHVEADQLLLTGLREDEVQEIYEYRDDGWEYVDEEY</sequence>
<evidence type="ECO:0000313" key="2">
    <source>
        <dbReference type="Proteomes" id="UP001597561"/>
    </source>
</evidence>
<dbReference type="EMBL" id="JBHUPG010000037">
    <property type="protein sequence ID" value="MFD2913855.1"/>
    <property type="molecule type" value="Genomic_DNA"/>
</dbReference>
<gene>
    <name evidence="1" type="ORF">ACFS5P_18345</name>
</gene>
<organism evidence="1 2">
    <name type="scientific">Jeotgalibacillus terrae</name>
    <dbReference type="NCBI Taxonomy" id="587735"/>
    <lineage>
        <taxon>Bacteria</taxon>
        <taxon>Bacillati</taxon>
        <taxon>Bacillota</taxon>
        <taxon>Bacilli</taxon>
        <taxon>Bacillales</taxon>
        <taxon>Caryophanaceae</taxon>
        <taxon>Jeotgalibacillus</taxon>
    </lineage>
</organism>